<dbReference type="OrthoDB" id="301394at2157"/>
<evidence type="ECO:0000313" key="5">
    <source>
        <dbReference type="Proteomes" id="UP000326207"/>
    </source>
</evidence>
<sequence>MVVDLNEAYEQIDSYWDPHVAGELNDQHVKLARIEGAFDWHHHEEADELFFVHEGELTIRFREREDVTLTPGQFHVVPAGIDHQPVADEECRIVLFEPADTLNTGNVESEKTVREEKRIE</sequence>
<dbReference type="AlphaFoldDB" id="A0A5N5U9Q0"/>
<dbReference type="CDD" id="cd02226">
    <property type="entry name" value="cupin_YdbB-like"/>
    <property type="match status" value="1"/>
</dbReference>
<dbReference type="Pfam" id="PF07883">
    <property type="entry name" value="Cupin_2"/>
    <property type="match status" value="1"/>
</dbReference>
<dbReference type="InterPro" id="IPR011051">
    <property type="entry name" value="RmlC_Cupin_sf"/>
</dbReference>
<name>A0A5N5U9Q0_9EURY</name>
<protein>
    <submittedName>
        <fullName evidence="2">Cupin domain-containing protein</fullName>
    </submittedName>
</protein>
<evidence type="ECO:0000259" key="1">
    <source>
        <dbReference type="Pfam" id="PF07883"/>
    </source>
</evidence>
<accession>A0A5N5UGS9</accession>
<evidence type="ECO:0000313" key="4">
    <source>
        <dbReference type="EMBL" id="KAB7519516.1"/>
    </source>
</evidence>
<dbReference type="Proteomes" id="UP000326865">
    <property type="component" value="Unassembled WGS sequence"/>
</dbReference>
<dbReference type="InterPro" id="IPR013096">
    <property type="entry name" value="Cupin_2"/>
</dbReference>
<dbReference type="Proteomes" id="UP000326302">
    <property type="component" value="Unassembled WGS sequence"/>
</dbReference>
<keyword evidence="7" id="KW-1185">Reference proteome</keyword>
<comment type="caution">
    <text evidence="2">The sequence shown here is derived from an EMBL/GenBank/DDBJ whole genome shotgun (WGS) entry which is preliminary data.</text>
</comment>
<gene>
    <name evidence="2" type="ORF">DM867_05460</name>
    <name evidence="3" type="ORF">DMP03_00605</name>
    <name evidence="4" type="ORF">DP108_05330</name>
</gene>
<evidence type="ECO:0000313" key="3">
    <source>
        <dbReference type="EMBL" id="KAB7517904.1"/>
    </source>
</evidence>
<evidence type="ECO:0000313" key="2">
    <source>
        <dbReference type="EMBL" id="KAB7514571.1"/>
    </source>
</evidence>
<dbReference type="EMBL" id="QMDY01000002">
    <property type="protein sequence ID" value="KAB7519516.1"/>
    <property type="molecule type" value="Genomic_DNA"/>
</dbReference>
<dbReference type="PANTHER" id="PTHR36114:SF1">
    <property type="entry name" value="16.7 KDA PROTEIN IN WHIE LOCUS"/>
    <property type="match status" value="1"/>
</dbReference>
<evidence type="ECO:0000313" key="6">
    <source>
        <dbReference type="Proteomes" id="UP000326302"/>
    </source>
</evidence>
<feature type="domain" description="Cupin type-2" evidence="1">
    <location>
        <begin position="37"/>
        <end position="94"/>
    </location>
</feature>
<dbReference type="InterPro" id="IPR052044">
    <property type="entry name" value="PKS_Associated_Protein"/>
</dbReference>
<proteinExistence type="predicted"/>
<dbReference type="EMBL" id="QKKZ01000002">
    <property type="protein sequence ID" value="KAB7514571.1"/>
    <property type="molecule type" value="Genomic_DNA"/>
</dbReference>
<organism evidence="2 7">
    <name type="scientific">Halosegnis rubeus</name>
    <dbReference type="NCBI Taxonomy" id="2212850"/>
    <lineage>
        <taxon>Archaea</taxon>
        <taxon>Methanobacteriati</taxon>
        <taxon>Methanobacteriota</taxon>
        <taxon>Stenosarchaea group</taxon>
        <taxon>Halobacteria</taxon>
        <taxon>Halobacteriales</taxon>
        <taxon>Natronomonadaceae</taxon>
        <taxon>Halosegnis</taxon>
    </lineage>
</organism>
<dbReference type="EMBL" id="QJOW01000001">
    <property type="protein sequence ID" value="KAB7517904.1"/>
    <property type="molecule type" value="Genomic_DNA"/>
</dbReference>
<accession>A0A5N5U9Q0</accession>
<reference evidence="5 6" key="1">
    <citation type="submission" date="2019-10" db="EMBL/GenBank/DDBJ databases">
        <title>Unraveling microbial dark matter from salterns through culturing: the case of the genus Halosegnis.</title>
        <authorList>
            <person name="Duran-Viseras A."/>
            <person name="Andrei A.-S."/>
            <person name="Vera-Gargallo B."/>
            <person name="Ghai R."/>
            <person name="Sanchez-Porro C."/>
            <person name="Ventosa A."/>
        </authorList>
    </citation>
    <scope>NUCLEOTIDE SEQUENCE [LARGE SCALE GENOMIC DNA]</scope>
    <source>
        <strain evidence="3 6">F17-44</strain>
        <strain evidence="2 7">F18-79</strain>
        <strain evidence="4 5">F19-13</strain>
    </source>
</reference>
<dbReference type="SUPFAM" id="SSF51182">
    <property type="entry name" value="RmlC-like cupins"/>
    <property type="match status" value="1"/>
</dbReference>
<dbReference type="Proteomes" id="UP000326207">
    <property type="component" value="Unassembled WGS sequence"/>
</dbReference>
<dbReference type="RefSeq" id="WP_152118807.1">
    <property type="nucleotide sequence ID" value="NZ_QJOW01000001.1"/>
</dbReference>
<dbReference type="PANTHER" id="PTHR36114">
    <property type="entry name" value="16.7 KDA PROTEIN IN WHIE LOCUS"/>
    <property type="match status" value="1"/>
</dbReference>
<dbReference type="InterPro" id="IPR014710">
    <property type="entry name" value="RmlC-like_jellyroll"/>
</dbReference>
<evidence type="ECO:0000313" key="7">
    <source>
        <dbReference type="Proteomes" id="UP000326865"/>
    </source>
</evidence>
<dbReference type="Gene3D" id="2.60.120.10">
    <property type="entry name" value="Jelly Rolls"/>
    <property type="match status" value="1"/>
</dbReference>
<accession>A0A5N5UP94</accession>